<comment type="caution">
    <text evidence="1">The sequence shown here is derived from an EMBL/GenBank/DDBJ whole genome shotgun (WGS) entry which is preliminary data.</text>
</comment>
<organism evidence="1 2">
    <name type="scientific">Engystomops pustulosus</name>
    <name type="common">Tungara frog</name>
    <name type="synonym">Physalaemus pustulosus</name>
    <dbReference type="NCBI Taxonomy" id="76066"/>
    <lineage>
        <taxon>Eukaryota</taxon>
        <taxon>Metazoa</taxon>
        <taxon>Chordata</taxon>
        <taxon>Craniata</taxon>
        <taxon>Vertebrata</taxon>
        <taxon>Euteleostomi</taxon>
        <taxon>Amphibia</taxon>
        <taxon>Batrachia</taxon>
        <taxon>Anura</taxon>
        <taxon>Neobatrachia</taxon>
        <taxon>Hyloidea</taxon>
        <taxon>Leptodactylidae</taxon>
        <taxon>Leiuperinae</taxon>
        <taxon>Engystomops</taxon>
    </lineage>
</organism>
<evidence type="ECO:0000313" key="1">
    <source>
        <dbReference type="EMBL" id="KAG8536333.1"/>
    </source>
</evidence>
<accession>A0AAV6YQM2</accession>
<dbReference type="Proteomes" id="UP000824782">
    <property type="component" value="Unassembled WGS sequence"/>
</dbReference>
<reference evidence="1" key="1">
    <citation type="thesis" date="2020" institute="ProQuest LLC" country="789 East Eisenhower Parkway, Ann Arbor, MI, USA">
        <title>Comparative Genomics and Chromosome Evolution.</title>
        <authorList>
            <person name="Mudd A.B."/>
        </authorList>
    </citation>
    <scope>NUCLEOTIDE SEQUENCE</scope>
    <source>
        <strain evidence="1">237g6f4</strain>
        <tissue evidence="1">Blood</tissue>
    </source>
</reference>
<proteinExistence type="predicted"/>
<name>A0AAV6YQM2_ENGPU</name>
<keyword evidence="2" id="KW-1185">Reference proteome</keyword>
<dbReference type="AlphaFoldDB" id="A0AAV6YQM2"/>
<protein>
    <submittedName>
        <fullName evidence="1">Uncharacterized protein</fullName>
    </submittedName>
</protein>
<gene>
    <name evidence="1" type="ORF">GDO81_026597</name>
</gene>
<sequence length="79" mass="8716">MLHSSSMSFIFLDSSSFSISSFWITSDSESDACLSCLEILLRTLFSSLSSCFFFSRSSNPLLMSVYRALTLLASPHALS</sequence>
<evidence type="ECO:0000313" key="2">
    <source>
        <dbReference type="Proteomes" id="UP000824782"/>
    </source>
</evidence>
<dbReference type="EMBL" id="WNYA01045620">
    <property type="protein sequence ID" value="KAG8536333.1"/>
    <property type="molecule type" value="Genomic_DNA"/>
</dbReference>